<evidence type="ECO:0000256" key="10">
    <source>
        <dbReference type="RuleBase" id="RU367107"/>
    </source>
</evidence>
<feature type="compositionally biased region" description="Polar residues" evidence="11">
    <location>
        <begin position="382"/>
        <end position="401"/>
    </location>
</feature>
<comment type="caution">
    <text evidence="14">The sequence shown here is derived from an EMBL/GenBank/DDBJ whole genome shotgun (WGS) entry which is preliminary data.</text>
</comment>
<dbReference type="GO" id="GO:0010833">
    <property type="term" value="P:telomere maintenance via telomere lengthening"/>
    <property type="evidence" value="ECO:0007669"/>
    <property type="project" value="UniProtKB-UniRule"/>
</dbReference>
<comment type="similarity">
    <text evidence="1 10">Belongs to the RAP1 family.</text>
</comment>
<keyword evidence="8 10" id="KW-0539">Nucleus</keyword>
<keyword evidence="6 10" id="KW-0010">Activator</keyword>
<reference evidence="14 15" key="1">
    <citation type="journal article" date="2023" name="Genes (Basel)">
        <title>Chromosome-Level Genome Assembly and Circadian Gene Repertoire of the Patagonia Blennie Eleginops maclovinus-The Closest Ancestral Proxy of Antarctic Cryonotothenioids.</title>
        <authorList>
            <person name="Cheng C.C."/>
            <person name="Rivera-Colon A.G."/>
            <person name="Minhas B.F."/>
            <person name="Wilson L."/>
            <person name="Rayamajhi N."/>
            <person name="Vargas-Chacoff L."/>
            <person name="Catchen J.M."/>
        </authorList>
    </citation>
    <scope>NUCLEOTIDE SEQUENCE [LARGE SCALE GENOMIC DNA]</scope>
    <source>
        <strain evidence="14">JMC-PN-2008</strain>
    </source>
</reference>
<name>A0AAN7XYX6_ELEMC</name>
<dbReference type="CDD" id="cd11655">
    <property type="entry name" value="rap1_myb-like"/>
    <property type="match status" value="1"/>
</dbReference>
<evidence type="ECO:0000313" key="15">
    <source>
        <dbReference type="Proteomes" id="UP001346869"/>
    </source>
</evidence>
<dbReference type="GO" id="GO:0042162">
    <property type="term" value="F:telomeric DNA binding"/>
    <property type="evidence" value="ECO:0007669"/>
    <property type="project" value="TreeGrafter"/>
</dbReference>
<dbReference type="EMBL" id="JAUZQC010000004">
    <property type="protein sequence ID" value="KAK5872671.1"/>
    <property type="molecule type" value="Genomic_DNA"/>
</dbReference>
<evidence type="ECO:0000256" key="8">
    <source>
        <dbReference type="ARBA" id="ARBA00023242"/>
    </source>
</evidence>
<evidence type="ECO:0000256" key="2">
    <source>
        <dbReference type="ARBA" id="ARBA00017805"/>
    </source>
</evidence>
<feature type="compositionally biased region" description="Basic and acidic residues" evidence="11">
    <location>
        <begin position="262"/>
        <end position="274"/>
    </location>
</feature>
<feature type="region of interest" description="Disordered" evidence="11">
    <location>
        <begin position="188"/>
        <end position="223"/>
    </location>
</feature>
<dbReference type="Gene3D" id="1.10.10.60">
    <property type="entry name" value="Homeodomain-like"/>
    <property type="match status" value="1"/>
</dbReference>
<dbReference type="InterPro" id="IPR001357">
    <property type="entry name" value="BRCT_dom"/>
</dbReference>
<evidence type="ECO:0000313" key="14">
    <source>
        <dbReference type="EMBL" id="KAK5872671.1"/>
    </source>
</evidence>
<evidence type="ECO:0000256" key="9">
    <source>
        <dbReference type="ARBA" id="ARBA00032471"/>
    </source>
</evidence>
<evidence type="ECO:0000256" key="4">
    <source>
        <dbReference type="ARBA" id="ARBA00022895"/>
    </source>
</evidence>
<dbReference type="GO" id="GO:0006355">
    <property type="term" value="P:regulation of DNA-templated transcription"/>
    <property type="evidence" value="ECO:0007669"/>
    <property type="project" value="UniProtKB-UniRule"/>
</dbReference>
<evidence type="ECO:0000259" key="13">
    <source>
        <dbReference type="Pfam" id="PF16589"/>
    </source>
</evidence>
<comment type="subunit">
    <text evidence="10">Homodimer.</text>
</comment>
<feature type="domain" description="TERF2-interacting telomeric protein 1 Myb" evidence="12">
    <location>
        <begin position="130"/>
        <end position="183"/>
    </location>
</feature>
<evidence type="ECO:0000256" key="5">
    <source>
        <dbReference type="ARBA" id="ARBA00023015"/>
    </source>
</evidence>
<dbReference type="PANTHER" id="PTHR16466">
    <property type="entry name" value="TELOMERE REPEAT-BINDING FACTOR 2-INTERACTING PROTEIN 1"/>
    <property type="match status" value="1"/>
</dbReference>
<keyword evidence="5 10" id="KW-0805">Transcription regulation</keyword>
<protein>
    <recommendedName>
        <fullName evidence="2 10">Telomeric repeat-binding factor 2-interacting protein 1</fullName>
        <shortName evidence="10">TERF2-interacting telomeric protein 1</shortName>
    </recommendedName>
    <alternativeName>
        <fullName evidence="9 10">Repressor/activator protein 1 homolog</fullName>
    </alternativeName>
</protein>
<dbReference type="InterPro" id="IPR039595">
    <property type="entry name" value="TE2IP/Rap1"/>
</dbReference>
<comment type="subcellular location">
    <subcellularLocation>
        <location evidence="10">Nucleus</location>
    </subcellularLocation>
    <subcellularLocation>
        <location evidence="10">Chromosome</location>
        <location evidence="10">Telomere</location>
    </subcellularLocation>
</comment>
<proteinExistence type="inferred from homology"/>
<evidence type="ECO:0000259" key="12">
    <source>
        <dbReference type="Pfam" id="PF08914"/>
    </source>
</evidence>
<dbReference type="PANTHER" id="PTHR16466:SF6">
    <property type="entry name" value="TELOMERIC REPEAT-BINDING FACTOR 2-INTERACTING PROTEIN 1"/>
    <property type="match status" value="1"/>
</dbReference>
<feature type="compositionally biased region" description="Polar residues" evidence="11">
    <location>
        <begin position="277"/>
        <end position="286"/>
    </location>
</feature>
<feature type="region of interest" description="Disordered" evidence="11">
    <location>
        <begin position="238"/>
        <end position="577"/>
    </location>
</feature>
<sequence>MPSEQQDEAISDISPVLFMTVDGEPMSFFLRPGPAKCKLQPLIAAGGGILSNVQRPRAILLIDPEEKVSIPEITAHWYVSTQYIHDCIEKEEQLNLKDYRLIPEVAQRQSVRLNNKKTTSCRLSGGRLVYTAEEDEAMLSYINKRQKEVGGNRLWQEMEKQRVTSHSWQSMKYHYRVRLANKQPEVLDVKTEEATKTADGDVTVEEETDGQKPTCGAASPQGLPAVTDLTQIDAQPIPAEDTQPQTPKSIPPEEEVQPANPKTDKQPAESKLEDTAQAETSNSSESEGLDPHTDAPPIQTENAETIISPEKEIVPEDTSPAQLESPPGTPLQKKHKEKQKASPKLEKPKQRPKRCALVLEGSTLPGSYGKKLRSASPPPGRQVSSPQLSKKSTPKKAQTVEQPPAKKARGSSVTVVAEEPQEESRQVPVSEIAPTESNSVPQEVEKKKKKRKLGILELATKEFDDESESDEEVSPDLQNPSETPTVKPTSTEPPLPTAVTASTPPNPADRADLQDNTQDAQASSSRPETGCPEPAATEAVNSSSKAHLFIFDSETQEEEDSQSIVGDNRGAPSEREPAVNKDAAFSLTQVQLEEDKKRIQGLMNQTDQDIISVTKALLRTSGDFSAALDQLLNPSSVLGPLWSRCDDSLLLSADPVVRQQLQEKYSEEDVAKRIVFLELEG</sequence>
<keyword evidence="7 10" id="KW-0804">Transcription</keyword>
<feature type="compositionally biased region" description="Polar residues" evidence="11">
    <location>
        <begin position="476"/>
        <end position="490"/>
    </location>
</feature>
<comment type="function">
    <text evidence="10">Acts both as a regulator of telomere function and as a transcription regulator. Involved in the regulation of telomere length and protection as a component of the shelterin complex (telosome). Does not bind DNA directly: recruited to telomeric double-stranded 5'-TTAGGG-3' repeats via its interaction with terf2. Independently of its function in telomeres, also acts as a transcription regulator: recruited to extratelomeric 5'-TTAGGG-3' sites via its association with terf2 or other factors, and regulates gene expression.</text>
</comment>
<gene>
    <name evidence="14" type="ORF">PBY51_013350</name>
</gene>
<feature type="compositionally biased region" description="Acidic residues" evidence="11">
    <location>
        <begin position="463"/>
        <end position="474"/>
    </location>
</feature>
<feature type="domain" description="BRCT" evidence="13">
    <location>
        <begin position="18"/>
        <end position="100"/>
    </location>
</feature>
<organism evidence="14 15">
    <name type="scientific">Eleginops maclovinus</name>
    <name type="common">Patagonian blennie</name>
    <name type="synonym">Eleginus maclovinus</name>
    <dbReference type="NCBI Taxonomy" id="56733"/>
    <lineage>
        <taxon>Eukaryota</taxon>
        <taxon>Metazoa</taxon>
        <taxon>Chordata</taxon>
        <taxon>Craniata</taxon>
        <taxon>Vertebrata</taxon>
        <taxon>Euteleostomi</taxon>
        <taxon>Actinopterygii</taxon>
        <taxon>Neopterygii</taxon>
        <taxon>Teleostei</taxon>
        <taxon>Neoteleostei</taxon>
        <taxon>Acanthomorphata</taxon>
        <taxon>Eupercaria</taxon>
        <taxon>Perciformes</taxon>
        <taxon>Notothenioidei</taxon>
        <taxon>Eleginopidae</taxon>
        <taxon>Eleginops</taxon>
    </lineage>
</organism>
<dbReference type="FunFam" id="1.10.10.60:FF:000246">
    <property type="entry name" value="Telomeric repeat-binding factor 2-interacting protein 1"/>
    <property type="match status" value="1"/>
</dbReference>
<evidence type="ECO:0000256" key="7">
    <source>
        <dbReference type="ARBA" id="ARBA00023163"/>
    </source>
</evidence>
<keyword evidence="3 10" id="KW-0158">Chromosome</keyword>
<dbReference type="GO" id="GO:0005654">
    <property type="term" value="C:nucleoplasm"/>
    <property type="evidence" value="ECO:0007669"/>
    <property type="project" value="UniProtKB-ARBA"/>
</dbReference>
<dbReference type="SUPFAM" id="SSF46689">
    <property type="entry name" value="Homeodomain-like"/>
    <property type="match status" value="1"/>
</dbReference>
<evidence type="ECO:0000256" key="3">
    <source>
        <dbReference type="ARBA" id="ARBA00022454"/>
    </source>
</evidence>
<feature type="compositionally biased region" description="Basic and acidic residues" evidence="11">
    <location>
        <begin position="339"/>
        <end position="349"/>
    </location>
</feature>
<dbReference type="SUPFAM" id="SSF52113">
    <property type="entry name" value="BRCT domain"/>
    <property type="match status" value="1"/>
</dbReference>
<dbReference type="Pfam" id="PF16589">
    <property type="entry name" value="BRCT_2"/>
    <property type="match status" value="1"/>
</dbReference>
<dbReference type="AlphaFoldDB" id="A0AAN7XYX6"/>
<feature type="compositionally biased region" description="Basic and acidic residues" evidence="11">
    <location>
        <begin position="188"/>
        <end position="199"/>
    </location>
</feature>
<dbReference type="InterPro" id="IPR009057">
    <property type="entry name" value="Homeodomain-like_sf"/>
</dbReference>
<dbReference type="InterPro" id="IPR036420">
    <property type="entry name" value="BRCT_dom_sf"/>
</dbReference>
<reference evidence="14 15" key="2">
    <citation type="journal article" date="2023" name="Mol. Biol. Evol.">
        <title>Genomics of Secondarily Temperate Adaptation in the Only Non-Antarctic Icefish.</title>
        <authorList>
            <person name="Rivera-Colon A.G."/>
            <person name="Rayamajhi N."/>
            <person name="Minhas B.F."/>
            <person name="Madrigal G."/>
            <person name="Bilyk K.T."/>
            <person name="Yoon V."/>
            <person name="Hune M."/>
            <person name="Gregory S."/>
            <person name="Cheng C.H.C."/>
            <person name="Catchen J.M."/>
        </authorList>
    </citation>
    <scope>NUCLEOTIDE SEQUENCE [LARGE SCALE GENOMIC DNA]</scope>
    <source>
        <strain evidence="14">JMC-PN-2008</strain>
    </source>
</reference>
<dbReference type="InterPro" id="IPR015010">
    <property type="entry name" value="TERF2IP_Myb"/>
</dbReference>
<evidence type="ECO:0000256" key="6">
    <source>
        <dbReference type="ARBA" id="ARBA00023159"/>
    </source>
</evidence>
<accession>A0AAN7XYX6</accession>
<dbReference type="GO" id="GO:0070187">
    <property type="term" value="C:shelterin complex"/>
    <property type="evidence" value="ECO:0007669"/>
    <property type="project" value="TreeGrafter"/>
</dbReference>
<feature type="compositionally biased region" description="Polar residues" evidence="11">
    <location>
        <begin position="514"/>
        <end position="527"/>
    </location>
</feature>
<dbReference type="CDD" id="cd11653">
    <property type="entry name" value="rap1_RCT"/>
    <property type="match status" value="1"/>
</dbReference>
<dbReference type="Pfam" id="PF08914">
    <property type="entry name" value="Myb_Rap1"/>
    <property type="match status" value="1"/>
</dbReference>
<dbReference type="GO" id="GO:0031848">
    <property type="term" value="P:protection from non-homologous end joining at telomere"/>
    <property type="evidence" value="ECO:0007669"/>
    <property type="project" value="TreeGrafter"/>
</dbReference>
<dbReference type="Proteomes" id="UP001346869">
    <property type="component" value="Unassembled WGS sequence"/>
</dbReference>
<keyword evidence="4 10" id="KW-0779">Telomere</keyword>
<evidence type="ECO:0000256" key="11">
    <source>
        <dbReference type="SAM" id="MobiDB-lite"/>
    </source>
</evidence>
<evidence type="ECO:0000256" key="1">
    <source>
        <dbReference type="ARBA" id="ARBA00010467"/>
    </source>
</evidence>
<keyword evidence="15" id="KW-1185">Reference proteome</keyword>